<keyword evidence="1" id="KW-0472">Membrane</keyword>
<dbReference type="Pfam" id="PF12730">
    <property type="entry name" value="ABC2_membrane_4"/>
    <property type="match status" value="1"/>
</dbReference>
<feature type="transmembrane region" description="Helical" evidence="1">
    <location>
        <begin position="193"/>
        <end position="211"/>
    </location>
</feature>
<evidence type="ECO:0000313" key="2">
    <source>
        <dbReference type="EMBL" id="HIW91967.1"/>
    </source>
</evidence>
<feature type="transmembrane region" description="Helical" evidence="1">
    <location>
        <begin position="116"/>
        <end position="142"/>
    </location>
</feature>
<feature type="transmembrane region" description="Helical" evidence="1">
    <location>
        <begin position="73"/>
        <end position="95"/>
    </location>
</feature>
<evidence type="ECO:0000256" key="1">
    <source>
        <dbReference type="SAM" id="Phobius"/>
    </source>
</evidence>
<dbReference type="PANTHER" id="PTHR37305:SF1">
    <property type="entry name" value="MEMBRANE PROTEIN"/>
    <property type="match status" value="1"/>
</dbReference>
<reference evidence="2" key="1">
    <citation type="journal article" date="2021" name="PeerJ">
        <title>Extensive microbial diversity within the chicken gut microbiome revealed by metagenomics and culture.</title>
        <authorList>
            <person name="Gilroy R."/>
            <person name="Ravi A."/>
            <person name="Getino M."/>
            <person name="Pursley I."/>
            <person name="Horton D.L."/>
            <person name="Alikhan N.F."/>
            <person name="Baker D."/>
            <person name="Gharbi K."/>
            <person name="Hall N."/>
            <person name="Watson M."/>
            <person name="Adriaenssens E.M."/>
            <person name="Foster-Nyarko E."/>
            <person name="Jarju S."/>
            <person name="Secka A."/>
            <person name="Antonio M."/>
            <person name="Oren A."/>
            <person name="Chaudhuri R.R."/>
            <person name="La Ragione R."/>
            <person name="Hildebrand F."/>
            <person name="Pallen M.J."/>
        </authorList>
    </citation>
    <scope>NUCLEOTIDE SEQUENCE</scope>
    <source>
        <strain evidence="2">CHK32-1732</strain>
    </source>
</reference>
<organism evidence="2 3">
    <name type="scientific">Candidatus Corynebacterium avicola</name>
    <dbReference type="NCBI Taxonomy" id="2838527"/>
    <lineage>
        <taxon>Bacteria</taxon>
        <taxon>Bacillati</taxon>
        <taxon>Actinomycetota</taxon>
        <taxon>Actinomycetes</taxon>
        <taxon>Mycobacteriales</taxon>
        <taxon>Corynebacteriaceae</taxon>
        <taxon>Corynebacterium</taxon>
    </lineage>
</organism>
<dbReference type="PANTHER" id="PTHR37305">
    <property type="entry name" value="INTEGRAL MEMBRANE PROTEIN-RELATED"/>
    <property type="match status" value="1"/>
</dbReference>
<reference evidence="2" key="2">
    <citation type="submission" date="2021-04" db="EMBL/GenBank/DDBJ databases">
        <authorList>
            <person name="Gilroy R."/>
        </authorList>
    </citation>
    <scope>NUCLEOTIDE SEQUENCE</scope>
    <source>
        <strain evidence="2">CHK32-1732</strain>
    </source>
</reference>
<dbReference type="EMBL" id="DXGC01000081">
    <property type="protein sequence ID" value="HIW91967.1"/>
    <property type="molecule type" value="Genomic_DNA"/>
</dbReference>
<gene>
    <name evidence="2" type="ORF">H9870_09940</name>
</gene>
<keyword evidence="1" id="KW-1133">Transmembrane helix</keyword>
<dbReference type="Proteomes" id="UP000824190">
    <property type="component" value="Unassembled WGS sequence"/>
</dbReference>
<feature type="transmembrane region" description="Helical" evidence="1">
    <location>
        <begin position="20"/>
        <end position="40"/>
    </location>
</feature>
<dbReference type="GO" id="GO:0140359">
    <property type="term" value="F:ABC-type transporter activity"/>
    <property type="evidence" value="ECO:0007669"/>
    <property type="project" value="InterPro"/>
</dbReference>
<keyword evidence="1" id="KW-0812">Transmembrane</keyword>
<comment type="caution">
    <text evidence="2">The sequence shown here is derived from an EMBL/GenBank/DDBJ whole genome shotgun (WGS) entry which is preliminary data.</text>
</comment>
<name>A0A9D1RQL2_9CORY</name>
<sequence length="270" mass="28826">MLVNTIKSEWIKLRSTKAVYWTTALIVFFSLGFSALIASANGSVYQSAVNDNDAELAAQNLSGLTVTSMVGGIQSFGLMIILIQAVLVVTGEYGNGTAKPNVLAAPKRWQLPVAKWIVYGVIAAVIAVVTTIASIFFGKWLAGMQIDDTSVLDDLSMSADGAWTVVLRMALYAIFAVALAIGVSYLVRRTAGAMALVLLWVLVLEGVPSMIPKISDWLPQYMPFANIDSAVTLSEVDGAPWGEIGSVVYFAAICVVLFIAGVVALRRRDA</sequence>
<accession>A0A9D1RQL2</accession>
<protein>
    <submittedName>
        <fullName evidence="2">ABC transporter permease</fullName>
    </submittedName>
</protein>
<dbReference type="AlphaFoldDB" id="A0A9D1RQL2"/>
<proteinExistence type="predicted"/>
<dbReference type="GO" id="GO:0005886">
    <property type="term" value="C:plasma membrane"/>
    <property type="evidence" value="ECO:0007669"/>
    <property type="project" value="UniProtKB-SubCell"/>
</dbReference>
<feature type="transmembrane region" description="Helical" evidence="1">
    <location>
        <begin position="162"/>
        <end position="186"/>
    </location>
</feature>
<feature type="transmembrane region" description="Helical" evidence="1">
    <location>
        <begin position="247"/>
        <end position="265"/>
    </location>
</feature>
<evidence type="ECO:0000313" key="3">
    <source>
        <dbReference type="Proteomes" id="UP000824190"/>
    </source>
</evidence>